<protein>
    <recommendedName>
        <fullName evidence="3">Type VI secretion system baseplate subunit TssK</fullName>
    </recommendedName>
</protein>
<dbReference type="NCBIfam" id="TIGR03353">
    <property type="entry name" value="VI_chp_4"/>
    <property type="match status" value="1"/>
</dbReference>
<dbReference type="Pfam" id="PF05936">
    <property type="entry name" value="T6SS_VasE"/>
    <property type="match status" value="2"/>
</dbReference>
<dbReference type="KEGG" id="mym:A176_002397"/>
<dbReference type="OrthoDB" id="9775333at2"/>
<organism evidence="1 2">
    <name type="scientific">Pseudomyxococcus hansupus</name>
    <dbReference type="NCBI Taxonomy" id="1297742"/>
    <lineage>
        <taxon>Bacteria</taxon>
        <taxon>Pseudomonadati</taxon>
        <taxon>Myxococcota</taxon>
        <taxon>Myxococcia</taxon>
        <taxon>Myxococcales</taxon>
        <taxon>Cystobacterineae</taxon>
        <taxon>Myxococcaceae</taxon>
        <taxon>Pseudomyxococcus</taxon>
    </lineage>
</organism>
<reference evidence="1 2" key="1">
    <citation type="journal article" date="2016" name="PLoS ONE">
        <title>Complete Genome Sequence and Comparative Genomics of a Novel Myxobacterium Myxococcus hansupus.</title>
        <authorList>
            <person name="Sharma G."/>
            <person name="Narwani T."/>
            <person name="Subramanian S."/>
        </authorList>
    </citation>
    <scope>NUCLEOTIDE SEQUENCE [LARGE SCALE GENOMIC DNA]</scope>
    <source>
        <strain evidence="2">mixupus</strain>
    </source>
</reference>
<proteinExistence type="predicted"/>
<accession>A0A0H4WVZ1</accession>
<dbReference type="AlphaFoldDB" id="A0A0H4WVZ1"/>
<dbReference type="STRING" id="1297742.A176_002397"/>
<dbReference type="RefSeq" id="WP_044889059.1">
    <property type="nucleotide sequence ID" value="NZ_CP012109.1"/>
</dbReference>
<name>A0A0H4WVZ1_9BACT</name>
<dbReference type="PANTHER" id="PTHR35566:SF1">
    <property type="entry name" value="TYPE VI SECRETION SYSTEM BASEPLATE COMPONENT TSSK1"/>
    <property type="match status" value="1"/>
</dbReference>
<dbReference type="EMBL" id="CP012109">
    <property type="protein sequence ID" value="AKQ65485.1"/>
    <property type="molecule type" value="Genomic_DNA"/>
</dbReference>
<sequence length="417" mass="46939">MELQKLARVRWQIGQTLLPDHFRAQEGSLAAEVRLYAELAGLPVLGVGALELNAVLLTEGTFSLSSLNAVMPGGHLVQVPGNAVVAPLSLEETGRSQLTVYLHLLQETRGADGLPLYAEDPPALHRALHVLQLSAEPTVDGAISTLALAGLTKNELGAWRLSRTQLPPLLRVGPHPFLDALFAQLDGLLEQAQGQLRTSIRDSYVRGDRLSNARRALCEVRQLQALRVDMRHGIHPPTYHLFEALRRLYFEVCCYLESEPEETLPAYVHEEPGPGLERWMELLNRSFRPQTSQRSYRPFECRDGRFQLTSLPKDTPAPNDFYLLVRRHERDKPRALEGVKLASPLRLPVVRRQALKGVPYRHVAYPSFPHAFDADIDWYQLTLESDEWQAALREDGLCFSATPAFEGAQVFLFWRRA</sequence>
<gene>
    <name evidence="1" type="ORF">A176_002397</name>
</gene>
<dbReference type="InterPro" id="IPR010263">
    <property type="entry name" value="T6SS_TssK"/>
</dbReference>
<dbReference type="PATRIC" id="fig|1297742.4.peg.2420"/>
<evidence type="ECO:0000313" key="2">
    <source>
        <dbReference type="Proteomes" id="UP000009026"/>
    </source>
</evidence>
<evidence type="ECO:0000313" key="1">
    <source>
        <dbReference type="EMBL" id="AKQ65485.1"/>
    </source>
</evidence>
<keyword evidence="2" id="KW-1185">Reference proteome</keyword>
<dbReference type="PANTHER" id="PTHR35566">
    <property type="entry name" value="BLR3599 PROTEIN"/>
    <property type="match status" value="1"/>
</dbReference>
<evidence type="ECO:0008006" key="3">
    <source>
        <dbReference type="Google" id="ProtNLM"/>
    </source>
</evidence>
<dbReference type="eggNOG" id="COG3522">
    <property type="taxonomic scope" value="Bacteria"/>
</dbReference>
<dbReference type="Proteomes" id="UP000009026">
    <property type="component" value="Chromosome"/>
</dbReference>